<feature type="domain" description="PLD phosphodiesterase" evidence="17">
    <location>
        <begin position="230"/>
        <end position="257"/>
    </location>
</feature>
<feature type="transmembrane region" description="Helical" evidence="16">
    <location>
        <begin position="55"/>
        <end position="78"/>
    </location>
</feature>
<dbReference type="PROSITE" id="PS50035">
    <property type="entry name" value="PLD"/>
    <property type="match status" value="2"/>
</dbReference>
<sequence length="492" mass="54852">MPTDPGIELAARDVGFVEMLMANLPIIAALTLALYTLAAVCAVREVLYSRTSQGSIAWLLSLLFLPFPTGFLYLVFGWKRFEEYAEIHAYAGRETRAARAREMHLADMTTSTSWPVLTRIAQIPFLAGNTADLLIDGPDTFTSILEGISAARREVLVQFFIIRDDELGNQLADCLIERASAGVPIRLLYDDVGSKSLSRRYIRRLVEAGVKVSAFNERHKLLRMTGPMRLNYRNHRKIVVVDGETAWVGGHNVGDEYVGRSPAFGHWRDTHVKVHGPAAIACALAFCEDWHWATGAPMTPYLPDPVPQPGDEPVLVMPTGPADTFEDCAIAFSEVIARARKRLWIVSPYFVPEESMQTALLAAAMRGVDIRILLPEKADHRLVWLASYAHADDMVAQGIKVYRYKAGFLHQKVILVDDEIAGIGTVNFDARSFRINFEITLWFTHQRTIAAVDAMLARDFAEARATTRSDLSSRSYAFRLVAQAARLFSPIL</sequence>
<evidence type="ECO:0000256" key="16">
    <source>
        <dbReference type="SAM" id="Phobius"/>
    </source>
</evidence>
<comment type="caution">
    <text evidence="18">The sequence shown here is derived from an EMBL/GenBank/DDBJ whole genome shotgun (WGS) entry which is preliminary data.</text>
</comment>
<evidence type="ECO:0000259" key="17">
    <source>
        <dbReference type="PROSITE" id="PS50035"/>
    </source>
</evidence>
<reference evidence="18 19" key="1">
    <citation type="submission" date="2020-07" db="EMBL/GenBank/DDBJ databases">
        <authorList>
            <person name="Li M."/>
        </authorList>
    </citation>
    <scope>NUCLEOTIDE SEQUENCE [LARGE SCALE GENOMIC DNA]</scope>
    <source>
        <strain evidence="18 19">DSM 23284</strain>
    </source>
</reference>
<evidence type="ECO:0000256" key="15">
    <source>
        <dbReference type="NCBIfam" id="TIGR04265"/>
    </source>
</evidence>
<keyword evidence="13" id="KW-0594">Phospholipid biosynthesis</keyword>
<evidence type="ECO:0000313" key="19">
    <source>
        <dbReference type="Proteomes" id="UP000559404"/>
    </source>
</evidence>
<dbReference type="GO" id="GO:0005576">
    <property type="term" value="C:extracellular region"/>
    <property type="evidence" value="ECO:0007669"/>
    <property type="project" value="UniProtKB-SubCell"/>
</dbReference>
<dbReference type="EMBL" id="JACEON010000003">
    <property type="protein sequence ID" value="MBA4611019.1"/>
    <property type="molecule type" value="Genomic_DNA"/>
</dbReference>
<evidence type="ECO:0000256" key="10">
    <source>
        <dbReference type="ARBA" id="ARBA00022989"/>
    </source>
</evidence>
<dbReference type="InterPro" id="IPR027379">
    <property type="entry name" value="CLS_N"/>
</dbReference>
<keyword evidence="9" id="KW-0677">Repeat</keyword>
<name>A0A838XI10_9HYPH</name>
<dbReference type="InterPro" id="IPR025202">
    <property type="entry name" value="PLD-like_dom"/>
</dbReference>
<evidence type="ECO:0000256" key="8">
    <source>
        <dbReference type="ARBA" id="ARBA00022692"/>
    </source>
</evidence>
<dbReference type="Gene3D" id="3.30.870.10">
    <property type="entry name" value="Endonuclease Chain A"/>
    <property type="match status" value="3"/>
</dbReference>
<comment type="subcellular location">
    <subcellularLocation>
        <location evidence="3">Cell membrane</location>
        <topology evidence="3">Multi-pass membrane protein</topology>
    </subcellularLocation>
    <subcellularLocation>
        <location evidence="2">Secreted</location>
    </subcellularLocation>
</comment>
<dbReference type="InterPro" id="IPR001736">
    <property type="entry name" value="PLipase_D/transphosphatidylase"/>
</dbReference>
<evidence type="ECO:0000256" key="11">
    <source>
        <dbReference type="ARBA" id="ARBA00023098"/>
    </source>
</evidence>
<keyword evidence="8 16" id="KW-0812">Transmembrane</keyword>
<evidence type="ECO:0000256" key="5">
    <source>
        <dbReference type="ARBA" id="ARBA00022516"/>
    </source>
</evidence>
<evidence type="ECO:0000256" key="6">
    <source>
        <dbReference type="ARBA" id="ARBA00022525"/>
    </source>
</evidence>
<dbReference type="PANTHER" id="PTHR21248:SF22">
    <property type="entry name" value="PHOSPHOLIPASE D"/>
    <property type="match status" value="1"/>
</dbReference>
<evidence type="ECO:0000313" key="18">
    <source>
        <dbReference type="EMBL" id="MBA4611019.1"/>
    </source>
</evidence>
<keyword evidence="4" id="KW-1003">Cell membrane</keyword>
<keyword evidence="5" id="KW-0444">Lipid biosynthesis</keyword>
<keyword evidence="11" id="KW-0443">Lipid metabolism</keyword>
<keyword evidence="7" id="KW-0808">Transferase</keyword>
<dbReference type="GO" id="GO:0008808">
    <property type="term" value="F:cardiolipin synthase activity"/>
    <property type="evidence" value="ECO:0007669"/>
    <property type="project" value="UniProtKB-UniRule"/>
</dbReference>
<evidence type="ECO:0000256" key="14">
    <source>
        <dbReference type="ARBA" id="ARBA00023264"/>
    </source>
</evidence>
<reference evidence="18 19" key="2">
    <citation type="submission" date="2020-08" db="EMBL/GenBank/DDBJ databases">
        <title>Stappia taiwanensis sp. nov., isolated from a coastal thermal spring.</title>
        <authorList>
            <person name="Kampfer P."/>
        </authorList>
    </citation>
    <scope>NUCLEOTIDE SEQUENCE [LARGE SCALE GENOMIC DNA]</scope>
    <source>
        <strain evidence="18 19">DSM 23284</strain>
    </source>
</reference>
<dbReference type="PANTHER" id="PTHR21248">
    <property type="entry name" value="CARDIOLIPIN SYNTHASE"/>
    <property type="match status" value="1"/>
</dbReference>
<comment type="function">
    <text evidence="1">Could be a virulence factor.</text>
</comment>
<keyword evidence="12 16" id="KW-0472">Membrane</keyword>
<dbReference type="GO" id="GO:0032049">
    <property type="term" value="P:cardiolipin biosynthetic process"/>
    <property type="evidence" value="ECO:0007669"/>
    <property type="project" value="UniProtKB-UniRule"/>
</dbReference>
<evidence type="ECO:0000256" key="3">
    <source>
        <dbReference type="ARBA" id="ARBA00004651"/>
    </source>
</evidence>
<keyword evidence="6" id="KW-0964">Secreted</keyword>
<proteinExistence type="predicted"/>
<dbReference type="InterPro" id="IPR022924">
    <property type="entry name" value="Cardiolipin_synthase"/>
</dbReference>
<dbReference type="GO" id="GO:0005886">
    <property type="term" value="C:plasma membrane"/>
    <property type="evidence" value="ECO:0007669"/>
    <property type="project" value="UniProtKB-SubCell"/>
</dbReference>
<dbReference type="RefSeq" id="WP_181759203.1">
    <property type="nucleotide sequence ID" value="NZ_BMCR01000004.1"/>
</dbReference>
<evidence type="ECO:0000256" key="4">
    <source>
        <dbReference type="ARBA" id="ARBA00022475"/>
    </source>
</evidence>
<dbReference type="EC" id="2.7.8.-" evidence="15"/>
<dbReference type="Pfam" id="PF13396">
    <property type="entry name" value="PLDc_N"/>
    <property type="match status" value="1"/>
</dbReference>
<keyword evidence="10 16" id="KW-1133">Transmembrane helix</keyword>
<dbReference type="NCBIfam" id="TIGR04265">
    <property type="entry name" value="bac_cardiolipin"/>
    <property type="match status" value="1"/>
</dbReference>
<evidence type="ECO:0000256" key="7">
    <source>
        <dbReference type="ARBA" id="ARBA00022679"/>
    </source>
</evidence>
<feature type="domain" description="PLD phosphodiesterase" evidence="17">
    <location>
        <begin position="405"/>
        <end position="432"/>
    </location>
</feature>
<evidence type="ECO:0000256" key="1">
    <source>
        <dbReference type="ARBA" id="ARBA00003145"/>
    </source>
</evidence>
<dbReference type="SUPFAM" id="SSF56024">
    <property type="entry name" value="Phospholipase D/nuclease"/>
    <property type="match status" value="2"/>
</dbReference>
<evidence type="ECO:0000256" key="12">
    <source>
        <dbReference type="ARBA" id="ARBA00023136"/>
    </source>
</evidence>
<protein>
    <recommendedName>
        <fullName evidence="15">Cardiolipin synthase</fullName>
        <ecNumber evidence="15">2.7.8.-</ecNumber>
    </recommendedName>
</protein>
<evidence type="ECO:0000256" key="2">
    <source>
        <dbReference type="ARBA" id="ARBA00004613"/>
    </source>
</evidence>
<dbReference type="Pfam" id="PF13091">
    <property type="entry name" value="PLDc_2"/>
    <property type="match status" value="2"/>
</dbReference>
<feature type="transmembrane region" description="Helical" evidence="16">
    <location>
        <begin position="20"/>
        <end position="43"/>
    </location>
</feature>
<gene>
    <name evidence="18" type="primary">cls</name>
    <name evidence="18" type="ORF">H1W37_05105</name>
</gene>
<dbReference type="AlphaFoldDB" id="A0A838XI10"/>
<keyword evidence="19" id="KW-1185">Reference proteome</keyword>
<accession>A0A838XI10</accession>
<organism evidence="18 19">
    <name type="scientific">Stappia taiwanensis</name>
    <dbReference type="NCBI Taxonomy" id="992267"/>
    <lineage>
        <taxon>Bacteria</taxon>
        <taxon>Pseudomonadati</taxon>
        <taxon>Pseudomonadota</taxon>
        <taxon>Alphaproteobacteria</taxon>
        <taxon>Hyphomicrobiales</taxon>
        <taxon>Stappiaceae</taxon>
        <taxon>Stappia</taxon>
    </lineage>
</organism>
<dbReference type="CDD" id="cd09155">
    <property type="entry name" value="PLDc_PaCLS_like_1"/>
    <property type="match status" value="1"/>
</dbReference>
<evidence type="ECO:0000256" key="13">
    <source>
        <dbReference type="ARBA" id="ARBA00023209"/>
    </source>
</evidence>
<evidence type="ECO:0000256" key="9">
    <source>
        <dbReference type="ARBA" id="ARBA00022737"/>
    </source>
</evidence>
<dbReference type="Proteomes" id="UP000559404">
    <property type="component" value="Unassembled WGS sequence"/>
</dbReference>
<keyword evidence="14" id="KW-1208">Phospholipid metabolism</keyword>
<dbReference type="SMART" id="SM00155">
    <property type="entry name" value="PLDc"/>
    <property type="match status" value="2"/>
</dbReference>